<sequence>MHKIIVTSPAFKDGEMMPEKYTCDGKNISPPLEWMDLPINTESIVIVADDPDAPMGTWVHWVLYDIPPSEVFIDEDVPPVGVLNNGATHGMTDFRTMGYGGPCPPSGVHRYFFKIYALDDFLHLPPGATKEQIEMEMEGHIVGYGELMGKYQKKR</sequence>
<dbReference type="InterPro" id="IPR036610">
    <property type="entry name" value="PEBP-like_sf"/>
</dbReference>
<gene>
    <name evidence="1" type="ORF">A3G33_04340</name>
</gene>
<dbReference type="PANTHER" id="PTHR30289">
    <property type="entry name" value="UNCHARACTERIZED PROTEIN YBCL-RELATED"/>
    <property type="match status" value="1"/>
</dbReference>
<dbReference type="CDD" id="cd00865">
    <property type="entry name" value="PEBP_bact_arch"/>
    <property type="match status" value="1"/>
</dbReference>
<dbReference type="PANTHER" id="PTHR30289:SF1">
    <property type="entry name" value="PEBP (PHOSPHATIDYLETHANOLAMINE-BINDING PROTEIN) FAMILY PROTEIN"/>
    <property type="match status" value="1"/>
</dbReference>
<dbReference type="Proteomes" id="UP000178187">
    <property type="component" value="Unassembled WGS sequence"/>
</dbReference>
<dbReference type="SUPFAM" id="SSF49777">
    <property type="entry name" value="PEBP-like"/>
    <property type="match status" value="1"/>
</dbReference>
<name>A0A1G1KQC8_9BACT</name>
<dbReference type="Gene3D" id="3.90.280.10">
    <property type="entry name" value="PEBP-like"/>
    <property type="match status" value="1"/>
</dbReference>
<evidence type="ECO:0000313" key="1">
    <source>
        <dbReference type="EMBL" id="OGW95164.1"/>
    </source>
</evidence>
<proteinExistence type="predicted"/>
<dbReference type="AlphaFoldDB" id="A0A1G1KQC8"/>
<dbReference type="InterPro" id="IPR005247">
    <property type="entry name" value="YbhB_YbcL/LppC-like"/>
</dbReference>
<reference evidence="1 2" key="1">
    <citation type="journal article" date="2016" name="Nat. Commun.">
        <title>Thousands of microbial genomes shed light on interconnected biogeochemical processes in an aquifer system.</title>
        <authorList>
            <person name="Anantharaman K."/>
            <person name="Brown C.T."/>
            <person name="Hug L.A."/>
            <person name="Sharon I."/>
            <person name="Castelle C.J."/>
            <person name="Probst A.J."/>
            <person name="Thomas B.C."/>
            <person name="Singh A."/>
            <person name="Wilkins M.J."/>
            <person name="Karaoz U."/>
            <person name="Brodie E.L."/>
            <person name="Williams K.H."/>
            <person name="Hubbard S.S."/>
            <person name="Banfield J.F."/>
        </authorList>
    </citation>
    <scope>NUCLEOTIDE SEQUENCE [LARGE SCALE GENOMIC DNA]</scope>
</reference>
<comment type="caution">
    <text evidence="1">The sequence shown here is derived from an EMBL/GenBank/DDBJ whole genome shotgun (WGS) entry which is preliminary data.</text>
</comment>
<organism evidence="1 2">
    <name type="scientific">Candidatus Danuiimicrobium aquiferis</name>
    <dbReference type="NCBI Taxonomy" id="1801832"/>
    <lineage>
        <taxon>Bacteria</taxon>
        <taxon>Pseudomonadati</taxon>
        <taxon>Candidatus Omnitrophota</taxon>
        <taxon>Candidatus Danuiimicrobium</taxon>
    </lineage>
</organism>
<dbReference type="InterPro" id="IPR008914">
    <property type="entry name" value="PEBP"/>
</dbReference>
<dbReference type="EMBL" id="MHFR01000068">
    <property type="protein sequence ID" value="OGW95164.1"/>
    <property type="molecule type" value="Genomic_DNA"/>
</dbReference>
<evidence type="ECO:0000313" key="2">
    <source>
        <dbReference type="Proteomes" id="UP000178187"/>
    </source>
</evidence>
<accession>A0A1G1KQC8</accession>
<protein>
    <submittedName>
        <fullName evidence="1">Phosphatidylethanolamine-binding protein</fullName>
    </submittedName>
</protein>
<dbReference type="NCBIfam" id="TIGR00481">
    <property type="entry name" value="YbhB/YbcL family Raf kinase inhibitor-like protein"/>
    <property type="match status" value="1"/>
</dbReference>
<dbReference type="Pfam" id="PF01161">
    <property type="entry name" value="PBP"/>
    <property type="match status" value="1"/>
</dbReference>